<dbReference type="PANTHER" id="PTHR21192">
    <property type="entry name" value="NUCLEAR PROTEIN E3-3"/>
    <property type="match status" value="1"/>
</dbReference>
<dbReference type="InterPro" id="IPR007523">
    <property type="entry name" value="NDUFAF3/AAMDC"/>
</dbReference>
<evidence type="ECO:0000313" key="4">
    <source>
        <dbReference type="Proteomes" id="UP000634647"/>
    </source>
</evidence>
<comment type="caution">
    <text evidence="1">The sequence shown here is derived from an EMBL/GenBank/DDBJ whole genome shotgun (WGS) entry which is preliminary data.</text>
</comment>
<gene>
    <name evidence="1" type="ORF">GCM10008024_26660</name>
    <name evidence="2" type="ORF">SAMN05444006_112105</name>
</gene>
<dbReference type="SUPFAM" id="SSF64076">
    <property type="entry name" value="MTH938-like"/>
    <property type="match status" value="1"/>
</dbReference>
<dbReference type="EMBL" id="BNAB01000012">
    <property type="protein sequence ID" value="GHE03415.1"/>
    <property type="molecule type" value="Genomic_DNA"/>
</dbReference>
<dbReference type="AlphaFoldDB" id="A0AAN5A023"/>
<dbReference type="Proteomes" id="UP000199541">
    <property type="component" value="Unassembled WGS sequence"/>
</dbReference>
<dbReference type="Gene3D" id="3.40.1230.10">
    <property type="entry name" value="MTH938-like"/>
    <property type="match status" value="1"/>
</dbReference>
<keyword evidence="3" id="KW-1185">Reference proteome</keyword>
<dbReference type="RefSeq" id="WP_035846482.1">
    <property type="nucleotide sequence ID" value="NZ_BNAB01000012.1"/>
</dbReference>
<evidence type="ECO:0000313" key="3">
    <source>
        <dbReference type="Proteomes" id="UP000199541"/>
    </source>
</evidence>
<dbReference type="CDD" id="cd00248">
    <property type="entry name" value="Mth938-like"/>
    <property type="match status" value="1"/>
</dbReference>
<proteinExistence type="predicted"/>
<dbReference type="InterPro" id="IPR036748">
    <property type="entry name" value="MTH938-like_sf"/>
</dbReference>
<dbReference type="EMBL" id="FNOB01000012">
    <property type="protein sequence ID" value="SDX25066.1"/>
    <property type="molecule type" value="Genomic_DNA"/>
</dbReference>
<dbReference type="Proteomes" id="UP000634647">
    <property type="component" value="Unassembled WGS sequence"/>
</dbReference>
<reference evidence="2 3" key="2">
    <citation type="submission" date="2016-10" db="EMBL/GenBank/DDBJ databases">
        <authorList>
            <person name="Varghese N."/>
            <person name="Submissions S."/>
        </authorList>
    </citation>
    <scope>NUCLEOTIDE SEQUENCE [LARGE SCALE GENOMIC DNA]</scope>
    <source>
        <strain evidence="2 3">DSM 24802</strain>
    </source>
</reference>
<protein>
    <submittedName>
        <fullName evidence="1">Membrane protein</fullName>
    </submittedName>
    <submittedName>
        <fullName evidence="2">Uncharacterized conserved protein, contains Mth938-like domain</fullName>
    </submittedName>
</protein>
<evidence type="ECO:0000313" key="1">
    <source>
        <dbReference type="EMBL" id="GHE03415.1"/>
    </source>
</evidence>
<sequence>MRLNEVDYGAGRPVDGYGPAFFRIGGAVIEGAALVTPEGAGPWGGLDDAAALLALAGRIDVIFIGMGAEIAPLPHGLRDRLEAQGLGVEIMSSPAACRSYNVTLSEGRRVAAALLPVGQASF</sequence>
<dbReference type="Pfam" id="PF04430">
    <property type="entry name" value="DUF498"/>
    <property type="match status" value="1"/>
</dbReference>
<accession>A0AAN5A023</accession>
<reference evidence="1" key="1">
    <citation type="journal article" date="2014" name="Int. J. Syst. Evol. Microbiol.">
        <title>Complete genome sequence of Corynebacterium casei LMG S-19264T (=DSM 44701T), isolated from a smear-ripened cheese.</title>
        <authorList>
            <consortium name="US DOE Joint Genome Institute (JGI-PGF)"/>
            <person name="Walter F."/>
            <person name="Albersmeier A."/>
            <person name="Kalinowski J."/>
            <person name="Ruckert C."/>
        </authorList>
    </citation>
    <scope>NUCLEOTIDE SEQUENCE</scope>
    <source>
        <strain evidence="1">CGMCC 1.10859</strain>
    </source>
</reference>
<evidence type="ECO:0000313" key="2">
    <source>
        <dbReference type="EMBL" id="SDX25066.1"/>
    </source>
</evidence>
<reference evidence="1" key="3">
    <citation type="submission" date="2023-06" db="EMBL/GenBank/DDBJ databases">
        <authorList>
            <person name="Sun Q."/>
            <person name="Zhou Y."/>
        </authorList>
    </citation>
    <scope>NUCLEOTIDE SEQUENCE</scope>
    <source>
        <strain evidence="1">CGMCC 1.10859</strain>
    </source>
</reference>
<organism evidence="1 4">
    <name type="scientific">Allgaiera indica</name>
    <dbReference type="NCBI Taxonomy" id="765699"/>
    <lineage>
        <taxon>Bacteria</taxon>
        <taxon>Pseudomonadati</taxon>
        <taxon>Pseudomonadota</taxon>
        <taxon>Alphaproteobacteria</taxon>
        <taxon>Rhodobacterales</taxon>
        <taxon>Paracoccaceae</taxon>
        <taxon>Allgaiera</taxon>
    </lineage>
</organism>
<name>A0AAN5A023_9RHOB</name>
<dbReference type="PANTHER" id="PTHR21192:SF2">
    <property type="entry name" value="NADH DEHYDROGENASE [UBIQUINONE] 1 ALPHA SUBCOMPLEX ASSEMBLY FACTOR 3"/>
    <property type="match status" value="1"/>
</dbReference>